<protein>
    <recommendedName>
        <fullName evidence="6">Urease accessory protein</fullName>
    </recommendedName>
</protein>
<reference evidence="4" key="1">
    <citation type="submission" date="2019-10" db="EMBL/GenBank/DDBJ databases">
        <authorList>
            <person name="Zhang R."/>
            <person name="Pan Y."/>
            <person name="Wang J."/>
            <person name="Ma R."/>
            <person name="Yu S."/>
        </authorList>
    </citation>
    <scope>NUCLEOTIDE SEQUENCE</scope>
    <source>
        <strain evidence="4">LA-IB0</strain>
        <tissue evidence="4">Leaf</tissue>
    </source>
</reference>
<comment type="similarity">
    <text evidence="3">Belongs to the UreF family.</text>
</comment>
<evidence type="ECO:0000256" key="1">
    <source>
        <dbReference type="ARBA" id="ARBA00022988"/>
    </source>
</evidence>
<dbReference type="GO" id="GO:0016151">
    <property type="term" value="F:nickel cation binding"/>
    <property type="evidence" value="ECO:0007669"/>
    <property type="project" value="InterPro"/>
</dbReference>
<dbReference type="Gene3D" id="1.10.4190.10">
    <property type="entry name" value="Urease accessory protein UreF"/>
    <property type="match status" value="1"/>
</dbReference>
<dbReference type="Pfam" id="PF01730">
    <property type="entry name" value="UreF"/>
    <property type="match status" value="1"/>
</dbReference>
<gene>
    <name evidence="4" type="ORF">BUALT_Bualt06G0118600</name>
</gene>
<dbReference type="Proteomes" id="UP000826271">
    <property type="component" value="Unassembled WGS sequence"/>
</dbReference>
<dbReference type="InterPro" id="IPR038277">
    <property type="entry name" value="UreF_sf"/>
</dbReference>
<evidence type="ECO:0000256" key="2">
    <source>
        <dbReference type="ARBA" id="ARBA00023186"/>
    </source>
</evidence>
<keyword evidence="5" id="KW-1185">Reference proteome</keyword>
<keyword evidence="2" id="KW-0143">Chaperone</keyword>
<evidence type="ECO:0000256" key="3">
    <source>
        <dbReference type="ARBA" id="ARBA00046339"/>
    </source>
</evidence>
<dbReference type="PANTHER" id="PTHR33620:SF1">
    <property type="entry name" value="UREASE ACCESSORY PROTEIN F"/>
    <property type="match status" value="1"/>
</dbReference>
<organism evidence="4 5">
    <name type="scientific">Buddleja alternifolia</name>
    <dbReference type="NCBI Taxonomy" id="168488"/>
    <lineage>
        <taxon>Eukaryota</taxon>
        <taxon>Viridiplantae</taxon>
        <taxon>Streptophyta</taxon>
        <taxon>Embryophyta</taxon>
        <taxon>Tracheophyta</taxon>
        <taxon>Spermatophyta</taxon>
        <taxon>Magnoliopsida</taxon>
        <taxon>eudicotyledons</taxon>
        <taxon>Gunneridae</taxon>
        <taxon>Pentapetalae</taxon>
        <taxon>asterids</taxon>
        <taxon>lamiids</taxon>
        <taxon>Lamiales</taxon>
        <taxon>Scrophulariaceae</taxon>
        <taxon>Buddlejeae</taxon>
        <taxon>Buddleja</taxon>
    </lineage>
</organism>
<dbReference type="InterPro" id="IPR002639">
    <property type="entry name" value="UreF"/>
</dbReference>
<accession>A0AAV6XEG3</accession>
<sequence>MPDYFNSCPKMDNLGFTNHESSSSSLQQWSQWQLLDSILPTGGFAHSLGLEAAVQSHIVVSPDDLHTYIIQVLDNTGSLLLPFVYSTTISPDPQTWRKLDKLLNATLTNEISRKASIAQGSALIRVAAAVFDEIPSIKMMRIEALSDRDRAVSFHHAPAFRARVRAIGV</sequence>
<keyword evidence="1" id="KW-0996">Nickel insertion</keyword>
<name>A0AAV6XEG3_9LAMI</name>
<evidence type="ECO:0000313" key="5">
    <source>
        <dbReference type="Proteomes" id="UP000826271"/>
    </source>
</evidence>
<proteinExistence type="inferred from homology"/>
<dbReference type="PANTHER" id="PTHR33620">
    <property type="entry name" value="UREASE ACCESSORY PROTEIN F"/>
    <property type="match status" value="1"/>
</dbReference>
<dbReference type="EMBL" id="WHWC01000006">
    <property type="protein sequence ID" value="KAG8381404.1"/>
    <property type="molecule type" value="Genomic_DNA"/>
</dbReference>
<dbReference type="AlphaFoldDB" id="A0AAV6XEG3"/>
<comment type="caution">
    <text evidence="4">The sequence shown here is derived from an EMBL/GenBank/DDBJ whole genome shotgun (WGS) entry which is preliminary data.</text>
</comment>
<evidence type="ECO:0008006" key="6">
    <source>
        <dbReference type="Google" id="ProtNLM"/>
    </source>
</evidence>
<evidence type="ECO:0000313" key="4">
    <source>
        <dbReference type="EMBL" id="KAG8381404.1"/>
    </source>
</evidence>